<name>A0A074SCG3_9AGAM</name>
<dbReference type="OrthoDB" id="445301at2759"/>
<feature type="transmembrane region" description="Helical" evidence="1">
    <location>
        <begin position="417"/>
        <end position="437"/>
    </location>
</feature>
<dbReference type="Pfam" id="PF04114">
    <property type="entry name" value="Gaa1"/>
    <property type="match status" value="1"/>
</dbReference>
<dbReference type="PANTHER" id="PTHR13304:SF0">
    <property type="entry name" value="GLYCOSYLPHOSPHATIDYLINOSITOL ANCHOR ATTACHMENT 1 PROTEIN"/>
    <property type="match status" value="1"/>
</dbReference>
<keyword evidence="1" id="KW-1133">Transmembrane helix</keyword>
<dbReference type="STRING" id="1423351.A0A074SCG3"/>
<evidence type="ECO:0000256" key="1">
    <source>
        <dbReference type="SAM" id="Phobius"/>
    </source>
</evidence>
<sequence>MQLSNSEHFDNGEGAGRAKAIARRRVIFGVIGRILPWLRIALFFTGVIWLCCVPLAQMGRGTYIDENALQPGQVNTYWSWREVHAADRYLEDLEKLRDTNATSQQRASYFRDELAKLGLPAAVQPYTIYAPTGDIEGANAYSIYAAPRSSGSEAIVLSASWKSLKWDEDGSLNLRGVATILALAGYLKRYTLWAKDIIFVINDGYMDGMHAWLSAYHGFEHANLETQPLSLLGGVIWTALCIDYPGHSFSHLGVYFEGLNGRLPNQDLLNSVLNIARYSNGVSVLAYDILDHLRTDHPSDFGSWMNYLWTYVPKTIQKLLNDPNMKLFENRADIVSRGIAWQASGRASGVHGLFHQYRIDAVTIYARPSHGPHGFFVLGKIIESTTRTMNNLLERLHASFFFYLLTSAQSFVKIGGYLPAAVIMSIAMTIGGLALWVEAGWFQAPVVVIEGVRKSESDDGEQVETSKQWVKRSRPVVDAFALVGCTHLLGTAMLFALGTKASVRVFNDHPTSYLGLLSVLTAVIPFILTRLPRLSPSTPENTAPLSIILKSFTLCLGGTVTALLSLLNFSLAATTVLLLGAPLSYLPPVKSSKLRSLGAGCILMLLTPPVVGLGFRYLNNQIELVRIVRTAIWEWKVLGVWTLPFAMIVYLPLVWQAIVTCILATM</sequence>
<gene>
    <name evidence="2" type="ORF">V565_006630</name>
</gene>
<dbReference type="Gene3D" id="3.40.630.10">
    <property type="entry name" value="Zn peptidases"/>
    <property type="match status" value="1"/>
</dbReference>
<dbReference type="EMBL" id="AZST01000008">
    <property type="protein sequence ID" value="KEP55290.1"/>
    <property type="molecule type" value="Genomic_DNA"/>
</dbReference>
<dbReference type="GO" id="GO:0016255">
    <property type="term" value="P:attachment of GPI anchor to protein"/>
    <property type="evidence" value="ECO:0007669"/>
    <property type="project" value="TreeGrafter"/>
</dbReference>
<keyword evidence="1" id="KW-0812">Transmembrane</keyword>
<reference evidence="2 3" key="1">
    <citation type="submission" date="2013-12" db="EMBL/GenBank/DDBJ databases">
        <authorList>
            <person name="Cubeta M."/>
            <person name="Pakala S."/>
            <person name="Fedorova N."/>
            <person name="Thomas E."/>
            <person name="Dean R."/>
            <person name="Jabaji S."/>
            <person name="Neate S."/>
            <person name="Toda T."/>
            <person name="Tavantzis S."/>
            <person name="Vilgalys R."/>
            <person name="Bharathan N."/>
            <person name="Pakala S."/>
            <person name="Losada L.S."/>
            <person name="Zafar N."/>
            <person name="Nierman W."/>
        </authorList>
    </citation>
    <scope>NUCLEOTIDE SEQUENCE [LARGE SCALE GENOMIC DNA]</scope>
    <source>
        <strain evidence="2 3">123E</strain>
    </source>
</reference>
<dbReference type="HOGENOM" id="CLU_007442_0_0_1"/>
<dbReference type="SUPFAM" id="SSF53187">
    <property type="entry name" value="Zn-dependent exopeptidases"/>
    <property type="match status" value="1"/>
</dbReference>
<feature type="transmembrane region" description="Helical" evidence="1">
    <location>
        <begin position="511"/>
        <end position="531"/>
    </location>
</feature>
<comment type="caution">
    <text evidence="2">The sequence shown here is derived from an EMBL/GenBank/DDBJ whole genome shotgun (WGS) entry which is preliminary data.</text>
</comment>
<feature type="transmembrane region" description="Helical" evidence="1">
    <location>
        <begin position="638"/>
        <end position="664"/>
    </location>
</feature>
<evidence type="ECO:0000313" key="3">
    <source>
        <dbReference type="Proteomes" id="UP000027456"/>
    </source>
</evidence>
<dbReference type="PANTHER" id="PTHR13304">
    <property type="entry name" value="GLYCOSYLPHOSPHATIDYLINOSITOL ANCHOR ATTACHMENT 1 PROTEIN"/>
    <property type="match status" value="1"/>
</dbReference>
<proteinExistence type="predicted"/>
<organism evidence="2 3">
    <name type="scientific">Rhizoctonia solani 123E</name>
    <dbReference type="NCBI Taxonomy" id="1423351"/>
    <lineage>
        <taxon>Eukaryota</taxon>
        <taxon>Fungi</taxon>
        <taxon>Dikarya</taxon>
        <taxon>Basidiomycota</taxon>
        <taxon>Agaricomycotina</taxon>
        <taxon>Agaricomycetes</taxon>
        <taxon>Cantharellales</taxon>
        <taxon>Ceratobasidiaceae</taxon>
        <taxon>Rhizoctonia</taxon>
    </lineage>
</organism>
<evidence type="ECO:0000313" key="2">
    <source>
        <dbReference type="EMBL" id="KEP55290.1"/>
    </source>
</evidence>
<dbReference type="AlphaFoldDB" id="A0A074SCG3"/>
<dbReference type="InterPro" id="IPR007246">
    <property type="entry name" value="Gaa1"/>
</dbReference>
<dbReference type="GO" id="GO:0042765">
    <property type="term" value="C:GPI-anchor transamidase complex"/>
    <property type="evidence" value="ECO:0007669"/>
    <property type="project" value="InterPro"/>
</dbReference>
<accession>A0A074SCG3</accession>
<protein>
    <submittedName>
        <fullName evidence="2">GPI transamidase component Gaa1</fullName>
    </submittedName>
</protein>
<keyword evidence="1" id="KW-0472">Membrane</keyword>
<dbReference type="Proteomes" id="UP000027456">
    <property type="component" value="Unassembled WGS sequence"/>
</dbReference>
<feature type="transmembrane region" description="Helical" evidence="1">
    <location>
        <begin position="476"/>
        <end position="499"/>
    </location>
</feature>
<feature type="transmembrane region" description="Helical" evidence="1">
    <location>
        <begin position="597"/>
        <end position="618"/>
    </location>
</feature>
<keyword evidence="3" id="KW-1185">Reference proteome</keyword>
<feature type="transmembrane region" description="Helical" evidence="1">
    <location>
        <begin position="26"/>
        <end position="50"/>
    </location>
</feature>